<dbReference type="EMBL" id="CP045529">
    <property type="protein sequence ID" value="QFU97520.1"/>
    <property type="molecule type" value="Genomic_DNA"/>
</dbReference>
<dbReference type="SUPFAM" id="SSF143212">
    <property type="entry name" value="Rv2632c-like"/>
    <property type="match status" value="1"/>
</dbReference>
<gene>
    <name evidence="2" type="ORF">KDY119_01019</name>
</gene>
<dbReference type="InterPro" id="IPR015035">
    <property type="entry name" value="DUF1918"/>
</dbReference>
<name>A0A5P9Q8P6_9MICO</name>
<dbReference type="KEGG" id="lxl:KDY119_01019"/>
<dbReference type="RefSeq" id="WP_153022022.1">
    <property type="nucleotide sequence ID" value="NZ_BAABIH010000001.1"/>
</dbReference>
<dbReference type="SUPFAM" id="SSF50118">
    <property type="entry name" value="Cell growth inhibitor/plasmid maintenance toxic component"/>
    <property type="match status" value="1"/>
</dbReference>
<reference evidence="2 3" key="1">
    <citation type="submission" date="2019-10" db="EMBL/GenBank/DDBJ databases">
        <title>Genome sequence of Luteimicrobium xylanilyticum HY-24.</title>
        <authorList>
            <person name="Kim D.Y."/>
            <person name="Park H.-Y."/>
        </authorList>
    </citation>
    <scope>NUCLEOTIDE SEQUENCE [LARGE SCALE GENOMIC DNA]</scope>
    <source>
        <strain evidence="2 3">HY-24</strain>
    </source>
</reference>
<evidence type="ECO:0000259" key="1">
    <source>
        <dbReference type="Pfam" id="PF08940"/>
    </source>
</evidence>
<feature type="domain" description="DUF1918" evidence="1">
    <location>
        <begin position="1"/>
        <end position="57"/>
    </location>
</feature>
<protein>
    <recommendedName>
        <fullName evidence="1">DUF1918 domain-containing protein</fullName>
    </recommendedName>
</protein>
<dbReference type="Pfam" id="PF08962">
    <property type="entry name" value="Rv2632c-like"/>
    <property type="match status" value="1"/>
</dbReference>
<dbReference type="Proteomes" id="UP000326702">
    <property type="component" value="Chromosome"/>
</dbReference>
<keyword evidence="3" id="KW-1185">Reference proteome</keyword>
<dbReference type="Pfam" id="PF08940">
    <property type="entry name" value="DUF1918"/>
    <property type="match status" value="1"/>
</dbReference>
<evidence type="ECO:0000313" key="2">
    <source>
        <dbReference type="EMBL" id="QFU97520.1"/>
    </source>
</evidence>
<dbReference type="AlphaFoldDB" id="A0A5P9Q8P6"/>
<evidence type="ECO:0000313" key="3">
    <source>
        <dbReference type="Proteomes" id="UP000326702"/>
    </source>
</evidence>
<dbReference type="InterPro" id="IPR038070">
    <property type="entry name" value="Rv2632c-like_sf"/>
</dbReference>
<organism evidence="2 3">
    <name type="scientific">Luteimicrobium xylanilyticum</name>
    <dbReference type="NCBI Taxonomy" id="1133546"/>
    <lineage>
        <taxon>Bacteria</taxon>
        <taxon>Bacillati</taxon>
        <taxon>Actinomycetota</taxon>
        <taxon>Actinomycetes</taxon>
        <taxon>Micrococcales</taxon>
        <taxon>Luteimicrobium</taxon>
    </lineage>
</organism>
<dbReference type="Gene3D" id="3.30.160.240">
    <property type="entry name" value="Rv1738"/>
    <property type="match status" value="1"/>
</dbReference>
<dbReference type="InterPro" id="IPR015057">
    <property type="entry name" value="Rv2632c-like"/>
</dbReference>
<dbReference type="OrthoDB" id="4828144at2"/>
<proteinExistence type="predicted"/>
<sequence>MKASVGDRVITVSGTVGTAAREGRVVELRHLDGSPPFVVEWADTGERSVVFPGPDTVLEHDDGARAAAAAAVEASADDGAQAVPHTTWRVQVDVFEHGGHTHAQALLVAPGEDLGAGLDELRSVGQARRAPEDPDLPLVGDELAVGRALRRLASRLLGDAEHGLAQATGEHARVHA</sequence>
<accession>A0A5P9Q8P6</accession>
<dbReference type="Gene3D" id="2.30.30.440">
    <property type="entry name" value="Domain of unknown function DUF1918"/>
    <property type="match status" value="1"/>
</dbReference>